<evidence type="ECO:0000313" key="1">
    <source>
        <dbReference type="EMBL" id="RDX88531.1"/>
    </source>
</evidence>
<organism evidence="1 2">
    <name type="scientific">Mucuna pruriens</name>
    <name type="common">Velvet bean</name>
    <name type="synonym">Dolichos pruriens</name>
    <dbReference type="NCBI Taxonomy" id="157652"/>
    <lineage>
        <taxon>Eukaryota</taxon>
        <taxon>Viridiplantae</taxon>
        <taxon>Streptophyta</taxon>
        <taxon>Embryophyta</taxon>
        <taxon>Tracheophyta</taxon>
        <taxon>Spermatophyta</taxon>
        <taxon>Magnoliopsida</taxon>
        <taxon>eudicotyledons</taxon>
        <taxon>Gunneridae</taxon>
        <taxon>Pentapetalae</taxon>
        <taxon>rosids</taxon>
        <taxon>fabids</taxon>
        <taxon>Fabales</taxon>
        <taxon>Fabaceae</taxon>
        <taxon>Papilionoideae</taxon>
        <taxon>50 kb inversion clade</taxon>
        <taxon>NPAAA clade</taxon>
        <taxon>indigoferoid/millettioid clade</taxon>
        <taxon>Phaseoleae</taxon>
        <taxon>Mucuna</taxon>
    </lineage>
</organism>
<accession>A0A371GDB4</accession>
<reference evidence="1" key="1">
    <citation type="submission" date="2018-05" db="EMBL/GenBank/DDBJ databases">
        <title>Draft genome of Mucuna pruriens seed.</title>
        <authorList>
            <person name="Nnadi N.E."/>
            <person name="Vos R."/>
            <person name="Hasami M.H."/>
            <person name="Devisetty U.K."/>
            <person name="Aguiy J.C."/>
        </authorList>
    </citation>
    <scope>NUCLEOTIDE SEQUENCE [LARGE SCALE GENOMIC DNA]</scope>
    <source>
        <strain evidence="1">JCA_2017</strain>
    </source>
</reference>
<gene>
    <name evidence="1" type="ORF">CR513_29866</name>
</gene>
<comment type="caution">
    <text evidence="1">The sequence shown here is derived from an EMBL/GenBank/DDBJ whole genome shotgun (WGS) entry which is preliminary data.</text>
</comment>
<feature type="non-terminal residue" evidence="1">
    <location>
        <position position="1"/>
    </location>
</feature>
<dbReference type="Proteomes" id="UP000257109">
    <property type="component" value="Unassembled WGS sequence"/>
</dbReference>
<dbReference type="AlphaFoldDB" id="A0A371GDB4"/>
<dbReference type="EMBL" id="QJKJ01005913">
    <property type="protein sequence ID" value="RDX88531.1"/>
    <property type="molecule type" value="Genomic_DNA"/>
</dbReference>
<name>A0A371GDB4_MUCPR</name>
<sequence>MLFGHIEPHTELRWGCIPTGLLIKLIFSRLNAHQITKANYSIVNPRSIFLKDTICSIVIQRESKNQVLSGSSTQSTVHINLLCSYGNRQRSVHCHTEELRNRYLIREIQTQGLDSVVPSSTTIAMVDDDGSPSLARTLRIRSTGVCW</sequence>
<keyword evidence="2" id="KW-1185">Reference proteome</keyword>
<evidence type="ECO:0000313" key="2">
    <source>
        <dbReference type="Proteomes" id="UP000257109"/>
    </source>
</evidence>
<protein>
    <submittedName>
        <fullName evidence="1">Uncharacterized protein</fullName>
    </submittedName>
</protein>
<proteinExistence type="predicted"/>